<reference evidence="5 7" key="2">
    <citation type="submission" date="2019-03" db="EMBL/GenBank/DDBJ databases">
        <title>Diversity of the mouse oral microbiome.</title>
        <authorList>
            <person name="Joseph S."/>
            <person name="Aduse-Opoku J."/>
            <person name="Curtis M."/>
            <person name="Wade W."/>
            <person name="Hashim A."/>
        </authorList>
    </citation>
    <scope>NUCLEOTIDE SEQUENCE [LARGE SCALE GENOMIC DNA]</scope>
    <source>
        <strain evidence="5 7">P2318</strain>
    </source>
</reference>
<keyword evidence="4" id="KW-0378">Hydrolase</keyword>
<dbReference type="RefSeq" id="WP_024987744.1">
    <property type="nucleotide sequence ID" value="NZ_BLLS01000043.1"/>
</dbReference>
<dbReference type="Pfam" id="PF19580">
    <property type="entry name" value="Exo_endo_phos_3"/>
    <property type="match status" value="1"/>
</dbReference>
<reference evidence="3 8" key="3">
    <citation type="journal article" date="2020" name="Microbiome">
        <title>Single-cell genomics of uncultured bacteria reveals dietary fiber responders in the mouse gut microbiota.</title>
        <authorList>
            <person name="Chijiiwa R."/>
            <person name="Hosokawa M."/>
            <person name="Kogawa M."/>
            <person name="Nishikawa Y."/>
            <person name="Ide K."/>
            <person name="Sakanashi C."/>
            <person name="Takahashi K."/>
            <person name="Takeyama H."/>
        </authorList>
    </citation>
    <scope>NUCLEOTIDE SEQUENCE [LARGE SCALE GENOMIC DNA]</scope>
    <source>
        <strain evidence="3">IMSAGC_001</strain>
    </source>
</reference>
<dbReference type="InterPro" id="IPR036691">
    <property type="entry name" value="Endo/exonu/phosph_ase_sf"/>
</dbReference>
<dbReference type="Proteomes" id="UP000298073">
    <property type="component" value="Unassembled WGS sequence"/>
</dbReference>
<feature type="domain" description="Endonuclease/exonuclease/phosphatase" evidence="2">
    <location>
        <begin position="67"/>
        <end position="376"/>
    </location>
</feature>
<evidence type="ECO:0000313" key="7">
    <source>
        <dbReference type="Proteomes" id="UP000298073"/>
    </source>
</evidence>
<dbReference type="GeneID" id="93048427"/>
<accession>A0A3L7YXR3</accession>
<dbReference type="SUPFAM" id="SSF56219">
    <property type="entry name" value="DNase I-like"/>
    <property type="match status" value="1"/>
</dbReference>
<dbReference type="AlphaFoldDB" id="A0A3L7YXR3"/>
<gene>
    <name evidence="4" type="ORF">D7Y07_15570</name>
    <name evidence="5" type="ORF">E4T97_06235</name>
    <name evidence="3" type="ORF">IMSAGC001_01869</name>
</gene>
<keyword evidence="1" id="KW-1133">Transmembrane helix</keyword>
<dbReference type="InterPro" id="IPR005135">
    <property type="entry name" value="Endo/exonuclease/phosphatase"/>
</dbReference>
<evidence type="ECO:0000313" key="5">
    <source>
        <dbReference type="EMBL" id="TFU50954.1"/>
    </source>
</evidence>
<name>A0A3L7YXR3_9BACE</name>
<keyword evidence="4" id="KW-0255">Endonuclease</keyword>
<comment type="caution">
    <text evidence="4">The sequence shown here is derived from an EMBL/GenBank/DDBJ whole genome shotgun (WGS) entry which is preliminary data.</text>
</comment>
<dbReference type="STRING" id="1235814.GCA_000613385_02016"/>
<keyword evidence="1" id="KW-0472">Membrane</keyword>
<dbReference type="GO" id="GO:0004519">
    <property type="term" value="F:endonuclease activity"/>
    <property type="evidence" value="ECO:0007669"/>
    <property type="project" value="UniProtKB-KW"/>
</dbReference>
<evidence type="ECO:0000313" key="3">
    <source>
        <dbReference type="EMBL" id="GFH86461.1"/>
    </source>
</evidence>
<dbReference type="Proteomes" id="UP000267159">
    <property type="component" value="Unassembled WGS sequence"/>
</dbReference>
<dbReference type="Proteomes" id="UP000491181">
    <property type="component" value="Unassembled WGS sequence"/>
</dbReference>
<protein>
    <submittedName>
        <fullName evidence="4">Endonuclease</fullName>
    </submittedName>
</protein>
<dbReference type="PANTHER" id="PTHR42834:SF1">
    <property type="entry name" value="ENDONUCLEASE_EXONUCLEASE_PHOSPHATASE FAMILY PROTEIN (AFU_ORTHOLOGUE AFUA_3G09210)"/>
    <property type="match status" value="1"/>
</dbReference>
<proteinExistence type="predicted"/>
<dbReference type="OrthoDB" id="9802724at2"/>
<keyword evidence="1" id="KW-0812">Transmembrane</keyword>
<evidence type="ECO:0000313" key="8">
    <source>
        <dbReference type="Proteomes" id="UP000491181"/>
    </source>
</evidence>
<evidence type="ECO:0000313" key="4">
    <source>
        <dbReference type="EMBL" id="RLT79091.1"/>
    </source>
</evidence>
<evidence type="ECO:0000313" key="6">
    <source>
        <dbReference type="Proteomes" id="UP000267159"/>
    </source>
</evidence>
<evidence type="ECO:0000259" key="2">
    <source>
        <dbReference type="Pfam" id="PF19580"/>
    </source>
</evidence>
<dbReference type="EMBL" id="SPPV01000009">
    <property type="protein sequence ID" value="TFU50954.1"/>
    <property type="molecule type" value="Genomic_DNA"/>
</dbReference>
<evidence type="ECO:0000256" key="1">
    <source>
        <dbReference type="SAM" id="Phobius"/>
    </source>
</evidence>
<dbReference type="Gene3D" id="3.60.10.10">
    <property type="entry name" value="Endonuclease/exonuclease/phosphatase"/>
    <property type="match status" value="1"/>
</dbReference>
<reference evidence="4 6" key="1">
    <citation type="submission" date="2018-09" db="EMBL/GenBank/DDBJ databases">
        <title>Murine metabolic-syndrome-specific gut microbial biobank.</title>
        <authorList>
            <person name="Liu C."/>
        </authorList>
    </citation>
    <scope>NUCLEOTIDE SEQUENCE [LARGE SCALE GENOMIC DNA]</scope>
    <source>
        <strain evidence="4 6">0.1X-D8-26</strain>
    </source>
</reference>
<sequence length="382" mass="44045">MFLPRNNRRTSQQTKGHGDSEKRVAVTILFFVMGLSGISFLTPSFITAQKTHYRPDFPFQEKVPFRVVSWNIENLFDTHHDSLKNDREFLPDATRHWNYSKYKKKLADIARTITAIGEWNPPALIGLCEVENDTVLRDLTRRSPLKELDYRYVMTDSPDLRGIDVALLYQRDLFKLLSSRPVSIPPFGQHRPTRDLLHVSGLLLTGDTLDVFVCHLPSRSGGVRESEPYRLHAAQILRTEADSILHKRLHPQVIIMGDFNDYPTNKSIREVLEAEVPSSTLSPLKLYHLLARKAKSKDFGSYKYRGEWELLDHLIVSGTLLNRSGEFFTSEEKANVCLLPFLLIEDKKYGDKEPFRTYKGMKYQGGVSDHLPIYTDFELILY</sequence>
<dbReference type="EMBL" id="BLLS01000043">
    <property type="protein sequence ID" value="GFH86461.1"/>
    <property type="molecule type" value="Genomic_DNA"/>
</dbReference>
<feature type="transmembrane region" description="Helical" evidence="1">
    <location>
        <begin position="24"/>
        <end position="46"/>
    </location>
</feature>
<dbReference type="PANTHER" id="PTHR42834">
    <property type="entry name" value="ENDONUCLEASE/EXONUCLEASE/PHOSPHATASE FAMILY PROTEIN (AFU_ORTHOLOGUE AFUA_3G09210)"/>
    <property type="match status" value="1"/>
</dbReference>
<dbReference type="EMBL" id="RAZM01000064">
    <property type="protein sequence ID" value="RLT79091.1"/>
    <property type="molecule type" value="Genomic_DNA"/>
</dbReference>
<organism evidence="4 6">
    <name type="scientific">Bacteroides acidifaciens</name>
    <dbReference type="NCBI Taxonomy" id="85831"/>
    <lineage>
        <taxon>Bacteria</taxon>
        <taxon>Pseudomonadati</taxon>
        <taxon>Bacteroidota</taxon>
        <taxon>Bacteroidia</taxon>
        <taxon>Bacteroidales</taxon>
        <taxon>Bacteroidaceae</taxon>
        <taxon>Bacteroides</taxon>
    </lineage>
</organism>
<keyword evidence="4" id="KW-0540">Nuclease</keyword>